<protein>
    <submittedName>
        <fullName evidence="3">Uncharacterized protein</fullName>
    </submittedName>
</protein>
<evidence type="ECO:0000313" key="3">
    <source>
        <dbReference type="EMBL" id="ARN20917.1"/>
    </source>
</evidence>
<sequence length="278" mass="30575">MSRLHTFVSAVACLLLSLNGAAPVQAQSPLAPTPVTGEARMVTFDFDDDRIYKVLVRPRNTTQLKLAPDERVTYVSAGDASSFAVNVPSSKAFVEVKPKWDNVSTNLLVVTTRRAYHIELQSTAEGRKWYTRVAWTYANAALLDQTQAAQGDDAGPARWAGASRAEPPISGVAVDKLYFKYDIDGEAPFRPTQVFDDGTHTFIRLPDDLQELPALFMLTPDSGDTALVNYSVTPPYLVVPRTMEKFVLKLGKSKVEVLRHSSKPGLFSRLGFGRRGTP</sequence>
<dbReference type="InterPro" id="IPR033645">
    <property type="entry name" value="VirB9/CagX/TrbG_C"/>
</dbReference>
<dbReference type="Pfam" id="PF03524">
    <property type="entry name" value="CagX"/>
    <property type="match status" value="1"/>
</dbReference>
<dbReference type="InterPro" id="IPR038161">
    <property type="entry name" value="VirB9/CagX/TrbG_C_sf"/>
</dbReference>
<accession>A0A1W6L9Q7</accession>
<dbReference type="CDD" id="cd06911">
    <property type="entry name" value="VirB9_CagX_TrbG"/>
    <property type="match status" value="1"/>
</dbReference>
<evidence type="ECO:0000256" key="1">
    <source>
        <dbReference type="ARBA" id="ARBA00006135"/>
    </source>
</evidence>
<keyword evidence="2" id="KW-0732">Signal</keyword>
<evidence type="ECO:0000256" key="2">
    <source>
        <dbReference type="ARBA" id="ARBA00022729"/>
    </source>
</evidence>
<dbReference type="EMBL" id="CP015118">
    <property type="protein sequence ID" value="ARN20917.1"/>
    <property type="molecule type" value="Genomic_DNA"/>
</dbReference>
<gene>
    <name evidence="3" type="ORF">A4W93_13985</name>
</gene>
<reference evidence="3 4" key="1">
    <citation type="submission" date="2016-04" db="EMBL/GenBank/DDBJ databases">
        <title>Complete genome sequence of natural rubber-degrading, novel Gram-negative bacterium, Rhizobacter gummiphilus strain NS21.</title>
        <authorList>
            <person name="Tabata M."/>
            <person name="Kasai D."/>
            <person name="Fukuda M."/>
        </authorList>
    </citation>
    <scope>NUCLEOTIDE SEQUENCE [LARGE SCALE GENOMIC DNA]</scope>
    <source>
        <strain evidence="3 4">NS21</strain>
    </source>
</reference>
<dbReference type="KEGG" id="rgu:A4W93_13985"/>
<proteinExistence type="inferred from homology"/>
<evidence type="ECO:0000313" key="4">
    <source>
        <dbReference type="Proteomes" id="UP000193427"/>
    </source>
</evidence>
<dbReference type="Gene3D" id="2.60.40.2500">
    <property type="match status" value="1"/>
</dbReference>
<dbReference type="InterPro" id="IPR010258">
    <property type="entry name" value="Conjugal_tfr_TrbG/VirB9/CagX"/>
</dbReference>
<dbReference type="OrthoDB" id="9773431at2"/>
<dbReference type="Proteomes" id="UP000193427">
    <property type="component" value="Chromosome"/>
</dbReference>
<dbReference type="AlphaFoldDB" id="A0A1W6L9Q7"/>
<comment type="similarity">
    <text evidence="1">Belongs to the TrbG/VirB9 family.</text>
</comment>
<dbReference type="RefSeq" id="WP_085751194.1">
    <property type="nucleotide sequence ID" value="NZ_BSPR01000007.1"/>
</dbReference>
<dbReference type="STRING" id="946333.A4W93_13985"/>
<keyword evidence="4" id="KW-1185">Reference proteome</keyword>
<name>A0A1W6L9Q7_9BURK</name>
<organism evidence="3 4">
    <name type="scientific">Piscinibacter gummiphilus</name>
    <dbReference type="NCBI Taxonomy" id="946333"/>
    <lineage>
        <taxon>Bacteria</taxon>
        <taxon>Pseudomonadati</taxon>
        <taxon>Pseudomonadota</taxon>
        <taxon>Betaproteobacteria</taxon>
        <taxon>Burkholderiales</taxon>
        <taxon>Sphaerotilaceae</taxon>
        <taxon>Piscinibacter</taxon>
    </lineage>
</organism>